<feature type="signal peptide" evidence="3">
    <location>
        <begin position="1"/>
        <end position="25"/>
    </location>
</feature>
<dbReference type="RefSeq" id="WP_128699488.1">
    <property type="nucleotide sequence ID" value="NZ_CP019384.1"/>
</dbReference>
<dbReference type="InterPro" id="IPR011990">
    <property type="entry name" value="TPR-like_helical_dom_sf"/>
</dbReference>
<keyword evidence="3" id="KW-0732">Signal</keyword>
<evidence type="ECO:0000256" key="2">
    <source>
        <dbReference type="SAM" id="MobiDB-lite"/>
    </source>
</evidence>
<keyword evidence="1" id="KW-0802">TPR repeat</keyword>
<accession>A0A410P3S5</accession>
<sequence>MLMLKRTLSLLIVAAIIIPPQAAFAFSPTSQYLVETAMTYYSMGCYQEALHEFNKALLVDPENADAQYYISKINATNEMVGSSRSAVIAEMLDAQEGAASQKRVQASREEIVNRQLAEFSRRPGSEAAPSGRGAQHAGEEGLSGQQVSDYATISGEYQAAMGVRSPDEFIWKEANADLNERNYRILFSDTRYNTFDPAIYDRLRFIIDTKPQSVSDGLLTAHTNLTIDPWSFTGKSDKFTVTGAGGDAVEVELKYWSNTGRTINEIYNTLRNGDGLALPEIKVIDGMTSPTTVTSTFKNTFTIPSQKIDRTFMPIREFWLDYKEESLSFRFFPMGFQDQALTSDDPLNVSNHHTWWEESPWLADWKPGQLNAGATPVDFTKGQWDDSLAFYTRDSDGVRLTALRGGTLAYDGIDFKLRSTIASPKNLWADYDQFETYAAATRMTYDLLYNVGIGFTHAGHYGFNESNLDGLNNVFSLDGKMEPIVGTKFVIQAATSESSYDLSDDVYETHKSGQAYFVSMVNRWPSEDLYEQDYGAVRRSQDEAWFLKSRLRAVRMAQGFDATLSNYSQTRDDEYWSRHISFRKHPLYIYTGLTKPMKFEDIEAFAIGDGIDSGRSVVSWRLEGEKKIFDHYLKGLFDVRNVHNSQTGRFIENVARLQMEYPVTDKLMTKFLGIRHNLHKTTAGVDPFIYNEDLDAYVVNSSIVGGQDPSLGTVSVGLEYQVNEMVAVNTVYEHTNDSTVATDNYPRGLFNDSSYTTYVENGKVYREAIPFLYSQQYFPLPPYDYFDIYKFGFSFQPTPQLEFYLDLAMNQFKEAGQIDDNMNHYGLEIAYVPTAKLSFLFKYVYSRWIDMLMLNATGERIFEWHNNFFLETRYKMEKDAELIFDYGVGGITPLGSSTYDPFGGSLAVLDTQHIFRLYYRKRF</sequence>
<gene>
    <name evidence="4" type="ORF">BU251_03395</name>
</gene>
<dbReference type="AlphaFoldDB" id="A0A410P3S5"/>
<evidence type="ECO:0000256" key="3">
    <source>
        <dbReference type="SAM" id="SignalP"/>
    </source>
</evidence>
<evidence type="ECO:0000313" key="4">
    <source>
        <dbReference type="EMBL" id="QAT16845.1"/>
    </source>
</evidence>
<dbReference type="EMBL" id="CP019384">
    <property type="protein sequence ID" value="QAT16845.1"/>
    <property type="molecule type" value="Genomic_DNA"/>
</dbReference>
<keyword evidence="5" id="KW-1185">Reference proteome</keyword>
<evidence type="ECO:0000313" key="5">
    <source>
        <dbReference type="Proteomes" id="UP000287243"/>
    </source>
</evidence>
<dbReference type="Proteomes" id="UP000287243">
    <property type="component" value="Chromosome"/>
</dbReference>
<dbReference type="PROSITE" id="PS50005">
    <property type="entry name" value="TPR"/>
    <property type="match status" value="1"/>
</dbReference>
<proteinExistence type="predicted"/>
<name>A0A410P3S5_VELA1</name>
<dbReference type="SUPFAM" id="SSF48452">
    <property type="entry name" value="TPR-like"/>
    <property type="match status" value="1"/>
</dbReference>
<evidence type="ECO:0000256" key="1">
    <source>
        <dbReference type="PROSITE-ProRule" id="PRU00339"/>
    </source>
</evidence>
<reference evidence="4 5" key="1">
    <citation type="submission" date="2017-01" db="EMBL/GenBank/DDBJ databases">
        <title>First insights into the biology of 'candidatus Vampirococcus archaeovorus'.</title>
        <authorList>
            <person name="Kizina J."/>
            <person name="Jordan S."/>
            <person name="Stueber K."/>
            <person name="Reinhardt R."/>
            <person name="Harder J."/>
        </authorList>
    </citation>
    <scope>NUCLEOTIDE SEQUENCE [LARGE SCALE GENOMIC DNA]</scope>
    <source>
        <strain evidence="4 5">LiM</strain>
    </source>
</reference>
<dbReference type="KEGG" id="vai:BU251_03395"/>
<feature type="chain" id="PRO_5019442474" evidence="3">
    <location>
        <begin position="26"/>
        <end position="923"/>
    </location>
</feature>
<organism evidence="4 5">
    <name type="scientific">Velamenicoccus archaeovorus</name>
    <dbReference type="NCBI Taxonomy" id="1930593"/>
    <lineage>
        <taxon>Bacteria</taxon>
        <taxon>Pseudomonadati</taxon>
        <taxon>Candidatus Omnitrophota</taxon>
        <taxon>Candidatus Velamenicoccus</taxon>
    </lineage>
</organism>
<feature type="region of interest" description="Disordered" evidence="2">
    <location>
        <begin position="116"/>
        <end position="145"/>
    </location>
</feature>
<dbReference type="Gene3D" id="1.25.40.10">
    <property type="entry name" value="Tetratricopeptide repeat domain"/>
    <property type="match status" value="1"/>
</dbReference>
<dbReference type="InterPro" id="IPR019734">
    <property type="entry name" value="TPR_rpt"/>
</dbReference>
<protein>
    <submittedName>
        <fullName evidence="4">Uncharacterized protein</fullName>
    </submittedName>
</protein>
<feature type="repeat" description="TPR" evidence="1">
    <location>
        <begin position="30"/>
        <end position="63"/>
    </location>
</feature>